<keyword evidence="4" id="KW-0812">Transmembrane</keyword>
<dbReference type="AlphaFoldDB" id="A0A5B9EN93"/>
<feature type="signal peptide" evidence="7">
    <location>
        <begin position="1"/>
        <end position="21"/>
    </location>
</feature>
<evidence type="ECO:0000256" key="1">
    <source>
        <dbReference type="ARBA" id="ARBA00004571"/>
    </source>
</evidence>
<keyword evidence="2" id="KW-0813">Transport</keyword>
<feature type="domain" description="TonB-dependent receptor plug" evidence="8">
    <location>
        <begin position="133"/>
        <end position="235"/>
    </location>
</feature>
<evidence type="ECO:0000256" key="3">
    <source>
        <dbReference type="ARBA" id="ARBA00022452"/>
    </source>
</evidence>
<keyword evidence="6" id="KW-0998">Cell outer membrane</keyword>
<dbReference type="PANTHER" id="PTHR30069">
    <property type="entry name" value="TONB-DEPENDENT OUTER MEMBRANE RECEPTOR"/>
    <property type="match status" value="1"/>
</dbReference>
<proteinExistence type="predicted"/>
<keyword evidence="5" id="KW-0472">Membrane</keyword>
<evidence type="ECO:0000256" key="2">
    <source>
        <dbReference type="ARBA" id="ARBA00022448"/>
    </source>
</evidence>
<evidence type="ECO:0000256" key="6">
    <source>
        <dbReference type="ARBA" id="ARBA00023237"/>
    </source>
</evidence>
<keyword evidence="7" id="KW-0732">Signal</keyword>
<dbReference type="SUPFAM" id="SSF56935">
    <property type="entry name" value="Porins"/>
    <property type="match status" value="1"/>
</dbReference>
<dbReference type="GO" id="GO:0015344">
    <property type="term" value="F:siderophore uptake transmembrane transporter activity"/>
    <property type="evidence" value="ECO:0007669"/>
    <property type="project" value="TreeGrafter"/>
</dbReference>
<keyword evidence="11" id="KW-1185">Reference proteome</keyword>
<dbReference type="InterPro" id="IPR057601">
    <property type="entry name" value="Oar-like_b-barrel"/>
</dbReference>
<organism evidence="10 11">
    <name type="scientific">Terriglobus albidus</name>
    <dbReference type="NCBI Taxonomy" id="1592106"/>
    <lineage>
        <taxon>Bacteria</taxon>
        <taxon>Pseudomonadati</taxon>
        <taxon>Acidobacteriota</taxon>
        <taxon>Terriglobia</taxon>
        <taxon>Terriglobales</taxon>
        <taxon>Acidobacteriaceae</taxon>
        <taxon>Terriglobus</taxon>
    </lineage>
</organism>
<gene>
    <name evidence="10" type="ORF">FTW19_21025</name>
</gene>
<dbReference type="InterPro" id="IPR036942">
    <property type="entry name" value="Beta-barrel_TonB_sf"/>
</dbReference>
<feature type="chain" id="PRO_5022674602" evidence="7">
    <location>
        <begin position="22"/>
        <end position="1168"/>
    </location>
</feature>
<evidence type="ECO:0000256" key="5">
    <source>
        <dbReference type="ARBA" id="ARBA00023136"/>
    </source>
</evidence>
<dbReference type="Gene3D" id="2.40.170.20">
    <property type="entry name" value="TonB-dependent receptor, beta-barrel domain"/>
    <property type="match status" value="1"/>
</dbReference>
<dbReference type="PANTHER" id="PTHR30069:SF46">
    <property type="entry name" value="OAR PROTEIN"/>
    <property type="match status" value="1"/>
</dbReference>
<dbReference type="Gene3D" id="2.60.40.1120">
    <property type="entry name" value="Carboxypeptidase-like, regulatory domain"/>
    <property type="match status" value="1"/>
</dbReference>
<feature type="domain" description="TonB-dependent transporter Oar-like beta-barrel" evidence="9">
    <location>
        <begin position="241"/>
        <end position="1149"/>
    </location>
</feature>
<dbReference type="OrthoDB" id="97893at2"/>
<sequence>MAWVLSMLLALVSLATHPLYAQVDQGAITGTVSDPSGAAVPNATVTVTNVDTGFVLTDRTDSRGTYTFSPIKIGKYSVKVTASGFSTKQQENIQLHVAERATVDIALQVGAEETVVVTTEAPLLQTGDGSTGQVIEAQTIVDTPLNGRNYVFIAQLAAGIAPGNGSRGSGKGDFSANGMRSEQNNFLLDGVDNNVNVVDFFNGASYSVKPPPEALAEFKVQTGAYSAEYGHSAGAVVNVSVKSGTNSIHGSAWEYIRNDAFDIHEWASFGNPVPKYRQNQFGGTLGFPIIKDKLFLFGDVEANRIIFGESGNITVPTTLMRQGNFSELLNPAKTGNSNPVQLLQPNSGNIATPMSCNGQNNVLCASQINATALKILNMYPVANQSIGGRITNNYYSARNAIDNTTQFDIRADYNATKSDQAFVRVSYSDTPGTRAPLLGPVLDGGGFGDTGNIVNFSEALAASWTHVFNSSFVNEARFGYNYGHFGFTQPNATNSNLAASIGLGGIPGGSANGGLPNVSVSGVNGFGTPTWTPTDEHQNVYQILDNVTKIVGNHSFRTGINFQRIRFSTLQPIEPRGTYNYSGKFTAGPGSPTTGGIAYTGSGVADFLTNNMDTAALTNIATTDDVRWIRAAYFQDDWKISQRVTLNLGLRYEYAQPYMERHDNQAAFVVNTIGPSTGTGTYYLPSSKRNVSLASSFTNTMAANRINIAYSDNRFLIQPQKTNFAPRFGIAYKATEKLVLRAGYGLFYGGLESAGYYPNLGLNYPFMFESGYNSTTLYGSCSATSCRNNGITLENGFSAAIAAGLQNSVSNPSLRGSDAQVKTPYSQQFNLSTEYAISPTLSAGLAYVGSNSRHLIVFPDKNGSTALLATGKDITAYRPFPGVNGTAYSSYAGGSSYNSLQAKLDQHMHNGLSFLASYTWSHALDNAPTPLGSRGDAGFRNPNLIGLGPDWSNSPFDVRQRIALNGSYAFPYGVGKKYGNHHGAMDIILGGWTNSLTFIAQTGNPFSMNTNVSTQAGGTAHPVAIRDPFSAGGSPDSRRTDNITSCPTQVKTTTHWYNPCSFINPPAVASGAVITGSAALPYLGSPRNSVYGPGYQRVNGSLFKTFNIWRESTTLQLRADYFNLLNTPAYGNPDQSIGSGGGQITSARSLGQFTPDSRFWQFAGKINF</sequence>
<dbReference type="GO" id="GO:0044718">
    <property type="term" value="P:siderophore transmembrane transport"/>
    <property type="evidence" value="ECO:0007669"/>
    <property type="project" value="TreeGrafter"/>
</dbReference>
<accession>A0A5B9EN93</accession>
<dbReference type="GO" id="GO:0009279">
    <property type="term" value="C:cell outer membrane"/>
    <property type="evidence" value="ECO:0007669"/>
    <property type="project" value="UniProtKB-SubCell"/>
</dbReference>
<dbReference type="InterPro" id="IPR039426">
    <property type="entry name" value="TonB-dep_rcpt-like"/>
</dbReference>
<evidence type="ECO:0000259" key="8">
    <source>
        <dbReference type="Pfam" id="PF07715"/>
    </source>
</evidence>
<dbReference type="EMBL" id="CP042806">
    <property type="protein sequence ID" value="QEE31486.1"/>
    <property type="molecule type" value="Genomic_DNA"/>
</dbReference>
<dbReference type="Pfam" id="PF25183">
    <property type="entry name" value="OMP_b-brl_4"/>
    <property type="match status" value="1"/>
</dbReference>
<keyword evidence="10" id="KW-0675">Receptor</keyword>
<evidence type="ECO:0000256" key="7">
    <source>
        <dbReference type="SAM" id="SignalP"/>
    </source>
</evidence>
<evidence type="ECO:0000313" key="11">
    <source>
        <dbReference type="Proteomes" id="UP000321820"/>
    </source>
</evidence>
<dbReference type="InterPro" id="IPR008969">
    <property type="entry name" value="CarboxyPept-like_regulatory"/>
</dbReference>
<protein>
    <submittedName>
        <fullName evidence="10">TonB-dependent receptor</fullName>
    </submittedName>
</protein>
<keyword evidence="3" id="KW-1134">Transmembrane beta strand</keyword>
<dbReference type="KEGG" id="talb:FTW19_21025"/>
<dbReference type="Pfam" id="PF07715">
    <property type="entry name" value="Plug"/>
    <property type="match status" value="1"/>
</dbReference>
<dbReference type="InterPro" id="IPR012910">
    <property type="entry name" value="Plug_dom"/>
</dbReference>
<dbReference type="InterPro" id="IPR037066">
    <property type="entry name" value="Plug_dom_sf"/>
</dbReference>
<evidence type="ECO:0000259" key="9">
    <source>
        <dbReference type="Pfam" id="PF25183"/>
    </source>
</evidence>
<dbReference type="Gene3D" id="2.170.130.10">
    <property type="entry name" value="TonB-dependent receptor, plug domain"/>
    <property type="match status" value="1"/>
</dbReference>
<name>A0A5B9EN93_9BACT</name>
<dbReference type="Proteomes" id="UP000321820">
    <property type="component" value="Chromosome"/>
</dbReference>
<dbReference type="Pfam" id="PF13620">
    <property type="entry name" value="CarboxypepD_reg"/>
    <property type="match status" value="1"/>
</dbReference>
<reference evidence="10 11" key="1">
    <citation type="submission" date="2019-08" db="EMBL/GenBank/DDBJ databases">
        <title>Complete genome sequence of Terriglobus albidus strain ORNL.</title>
        <authorList>
            <person name="Podar M."/>
        </authorList>
    </citation>
    <scope>NUCLEOTIDE SEQUENCE [LARGE SCALE GENOMIC DNA]</scope>
    <source>
        <strain evidence="10 11">ORNL</strain>
    </source>
</reference>
<evidence type="ECO:0000313" key="10">
    <source>
        <dbReference type="EMBL" id="QEE31486.1"/>
    </source>
</evidence>
<evidence type="ECO:0000256" key="4">
    <source>
        <dbReference type="ARBA" id="ARBA00022692"/>
    </source>
</evidence>
<comment type="subcellular location">
    <subcellularLocation>
        <location evidence="1">Cell outer membrane</location>
        <topology evidence="1">Multi-pass membrane protein</topology>
    </subcellularLocation>
</comment>
<dbReference type="SUPFAM" id="SSF49464">
    <property type="entry name" value="Carboxypeptidase regulatory domain-like"/>
    <property type="match status" value="1"/>
</dbReference>